<dbReference type="AlphaFoldDB" id="D9S6S2"/>
<evidence type="ECO:0000313" key="1">
    <source>
        <dbReference type="EMBL" id="ADL25012.1"/>
    </source>
</evidence>
<dbReference type="Proteomes" id="UP000000517">
    <property type="component" value="Chromosome"/>
</dbReference>
<gene>
    <name evidence="1" type="ordered locus">FSU_2792</name>
</gene>
<sequence>MPGLSFYPVILRAKARGIHNFSPKKQKNHQNPSKFQFVNKNLLLKIKIRFCSFVRNLEFLKLPFLLKFR</sequence>
<reference evidence="2" key="1">
    <citation type="submission" date="2010-08" db="EMBL/GenBank/DDBJ databases">
        <title>Complete sequence of Fibrobacter succinogenes subsp. succinogenes S85.</title>
        <authorList>
            <person name="Durkin A.S."/>
            <person name="Nelson K.E."/>
            <person name="Morrison M."/>
            <person name="Forsberg C.W."/>
            <person name="Wilson D.B."/>
            <person name="Russell J.B."/>
            <person name="Cann I.K.O."/>
            <person name="Mackie R.I."/>
            <person name="White B.A."/>
        </authorList>
    </citation>
    <scope>NUCLEOTIDE SEQUENCE [LARGE SCALE GENOMIC DNA]</scope>
    <source>
        <strain evidence="2">ATCC 19169 / S85</strain>
    </source>
</reference>
<dbReference type="EMBL" id="CP002158">
    <property type="protein sequence ID" value="ADL25012.1"/>
    <property type="molecule type" value="Genomic_DNA"/>
</dbReference>
<dbReference type="HOGENOM" id="CLU_2769754_0_0_0"/>
<organism evidence="1 2">
    <name type="scientific">Fibrobacter succinogenes (strain ATCC 19169 / S85)</name>
    <dbReference type="NCBI Taxonomy" id="59374"/>
    <lineage>
        <taxon>Bacteria</taxon>
        <taxon>Pseudomonadati</taxon>
        <taxon>Fibrobacterota</taxon>
        <taxon>Fibrobacteria</taxon>
        <taxon>Fibrobacterales</taxon>
        <taxon>Fibrobacteraceae</taxon>
        <taxon>Fibrobacter</taxon>
    </lineage>
</organism>
<accession>D9S6S2</accession>
<proteinExistence type="predicted"/>
<dbReference type="KEGG" id="fsc:FSU_2792"/>
<dbReference type="STRING" id="59374.FSU_2792"/>
<name>D9S6S2_FIBSS</name>
<evidence type="ECO:0000313" key="2">
    <source>
        <dbReference type="Proteomes" id="UP000000517"/>
    </source>
</evidence>
<protein>
    <submittedName>
        <fullName evidence="1">Uncharacterized protein</fullName>
    </submittedName>
</protein>